<gene>
    <name evidence="1" type="ORF">CONLIGDRAFT_575812</name>
</gene>
<reference evidence="1 2" key="1">
    <citation type="submission" date="2016-10" db="EMBL/GenBank/DDBJ databases">
        <title>Draft genome sequence of Coniochaeta ligniaria NRRL30616, a lignocellulolytic fungus for bioabatement of inhibitors in plant biomass hydrolysates.</title>
        <authorList>
            <consortium name="DOE Joint Genome Institute"/>
            <person name="Jimenez D.J."/>
            <person name="Hector R.E."/>
            <person name="Riley R."/>
            <person name="Sun H."/>
            <person name="Grigoriev I.V."/>
            <person name="Van Elsas J.D."/>
            <person name="Nichols N.N."/>
        </authorList>
    </citation>
    <scope>NUCLEOTIDE SEQUENCE [LARGE SCALE GENOMIC DNA]</scope>
    <source>
        <strain evidence="1 2">NRRL 30616</strain>
    </source>
</reference>
<dbReference type="Proteomes" id="UP000182658">
    <property type="component" value="Unassembled WGS sequence"/>
</dbReference>
<dbReference type="AlphaFoldDB" id="A0A1J7IQA7"/>
<evidence type="ECO:0000313" key="2">
    <source>
        <dbReference type="Proteomes" id="UP000182658"/>
    </source>
</evidence>
<sequence>MCGLDTSTSVRVGARVDLFHESQGHWGSMVFMNPTVPESTTATHVRFTSASAEPLTVRHKSQMLVSIQYVVNIHSFGDMTQPTHQSGMFQQFKLNPNPKRGHSLDTALDQPVLLNVGGDGIIGRRVSMLLQHSPHSPHAPLQEPLLAEGIVGYNC</sequence>
<proteinExistence type="predicted"/>
<keyword evidence="2" id="KW-1185">Reference proteome</keyword>
<accession>A0A1J7IQA7</accession>
<dbReference type="OrthoDB" id="4158189at2759"/>
<dbReference type="EMBL" id="KV875097">
    <property type="protein sequence ID" value="OIW29379.1"/>
    <property type="molecule type" value="Genomic_DNA"/>
</dbReference>
<name>A0A1J7IQA7_9PEZI</name>
<protein>
    <submittedName>
        <fullName evidence="1">Uncharacterized protein</fullName>
    </submittedName>
</protein>
<evidence type="ECO:0000313" key="1">
    <source>
        <dbReference type="EMBL" id="OIW29379.1"/>
    </source>
</evidence>
<dbReference type="InParanoid" id="A0A1J7IQA7"/>
<organism evidence="1 2">
    <name type="scientific">Coniochaeta ligniaria NRRL 30616</name>
    <dbReference type="NCBI Taxonomy" id="1408157"/>
    <lineage>
        <taxon>Eukaryota</taxon>
        <taxon>Fungi</taxon>
        <taxon>Dikarya</taxon>
        <taxon>Ascomycota</taxon>
        <taxon>Pezizomycotina</taxon>
        <taxon>Sordariomycetes</taxon>
        <taxon>Sordariomycetidae</taxon>
        <taxon>Coniochaetales</taxon>
        <taxon>Coniochaetaceae</taxon>
        <taxon>Coniochaeta</taxon>
    </lineage>
</organism>